<reference evidence="1 2" key="1">
    <citation type="submission" date="2018-08" db="EMBL/GenBank/DDBJ databases">
        <title>Comamonas testosteroni strain SWCO2.</title>
        <authorList>
            <person name="Jiang N."/>
            <person name="Zhang X.Z."/>
        </authorList>
    </citation>
    <scope>NUCLEOTIDE SEQUENCE [LARGE SCALE GENOMIC DNA]</scope>
    <source>
        <strain evidence="1 2">SWCO2</strain>
    </source>
</reference>
<dbReference type="Proteomes" id="UP000261948">
    <property type="component" value="Unassembled WGS sequence"/>
</dbReference>
<proteinExistence type="predicted"/>
<accession>A0A373FNK5</accession>
<gene>
    <name evidence="1" type="ORF">DZC30_07225</name>
</gene>
<evidence type="ECO:0000313" key="1">
    <source>
        <dbReference type="EMBL" id="RGE45733.1"/>
    </source>
</evidence>
<protein>
    <submittedName>
        <fullName evidence="1">Uncharacterized protein</fullName>
    </submittedName>
</protein>
<sequence>MAARLNKRQLKRERDAVRPYTRSQIAGAQHSDAELNRKITAGMLDWLKPYLPEDWKAWAEQAVPSDPQQMVPKLCSSSVMGMDMPLLQRFAAEVPDSGNLYVHSLSDTQTLVFNDAGCCFEATLEHGEIVQWQRSAQSPTVFETQLRAADAAALYAAWQRFAQEMNCPANLGQFHAKVFDAGFGSQRLVYTQSILLDWMDNYGNIHTNCRWFNGISQIVDGAEIIHTMGHGRD</sequence>
<dbReference type="OrthoDB" id="9935394at2"/>
<dbReference type="EMBL" id="QURR01000007">
    <property type="protein sequence ID" value="RGE45733.1"/>
    <property type="molecule type" value="Genomic_DNA"/>
</dbReference>
<keyword evidence="2" id="KW-1185">Reference proteome</keyword>
<name>A0A373FNK5_COMTE</name>
<evidence type="ECO:0000313" key="2">
    <source>
        <dbReference type="Proteomes" id="UP000261948"/>
    </source>
</evidence>
<dbReference type="AlphaFoldDB" id="A0A373FNK5"/>
<comment type="caution">
    <text evidence="1">The sequence shown here is derived from an EMBL/GenBank/DDBJ whole genome shotgun (WGS) entry which is preliminary data.</text>
</comment>
<organism evidence="1 2">
    <name type="scientific">Comamonas testosteroni</name>
    <name type="common">Pseudomonas testosteroni</name>
    <dbReference type="NCBI Taxonomy" id="285"/>
    <lineage>
        <taxon>Bacteria</taxon>
        <taxon>Pseudomonadati</taxon>
        <taxon>Pseudomonadota</taxon>
        <taxon>Betaproteobacteria</taxon>
        <taxon>Burkholderiales</taxon>
        <taxon>Comamonadaceae</taxon>
        <taxon>Comamonas</taxon>
    </lineage>
</organism>